<feature type="disulfide bond" evidence="8">
    <location>
        <begin position="69"/>
        <end position="84"/>
    </location>
</feature>
<comment type="subcellular location">
    <subcellularLocation>
        <location evidence="1 8">Secreted</location>
    </subcellularLocation>
</comment>
<evidence type="ECO:0000256" key="4">
    <source>
        <dbReference type="ARBA" id="ARBA00022525"/>
    </source>
</evidence>
<dbReference type="PROSITE" id="PS51257">
    <property type="entry name" value="PROKAR_LIPOPROTEIN"/>
    <property type="match status" value="1"/>
</dbReference>
<protein>
    <recommendedName>
        <fullName evidence="8">Probable subtilase-type protease inhibitor</fullName>
    </recommendedName>
</protein>
<dbReference type="PRINTS" id="PR00294">
    <property type="entry name" value="SSBTLNINHBTR"/>
</dbReference>
<keyword evidence="5 8" id="KW-0646">Protease inhibitor</keyword>
<evidence type="ECO:0000256" key="9">
    <source>
        <dbReference type="RuleBase" id="RU003471"/>
    </source>
</evidence>
<reference evidence="11" key="2">
    <citation type="journal article" date="2023" name="Int. J. Syst. Evol. Microbiol.">
        <title>Streptomyces marispadix sp. nov., isolated from marine beach sediment of the Northern Coast of Portugal.</title>
        <authorList>
            <person name="dos Santos J.D.N."/>
            <person name="Vitorino I.R."/>
            <person name="Kallscheuer N."/>
            <person name="Srivastava A."/>
            <person name="Krautwurst S."/>
            <person name="Marz M."/>
            <person name="Jogler C."/>
            <person name="Lobo Da Cunha A."/>
            <person name="Catita J."/>
            <person name="Goncalves H."/>
            <person name="Gonzalez I."/>
            <person name="Reyes F."/>
            <person name="Lage O.M."/>
        </authorList>
    </citation>
    <scope>NUCLEOTIDE SEQUENCE</scope>
    <source>
        <strain evidence="11">M600PL45_2</strain>
    </source>
</reference>
<keyword evidence="8" id="KW-0732">Signal</keyword>
<keyword evidence="7 8" id="KW-1015">Disulfide bond</keyword>
<dbReference type="InterPro" id="IPR023549">
    <property type="entry name" value="Subtilisin_inhibitor"/>
</dbReference>
<evidence type="ECO:0000259" key="10">
    <source>
        <dbReference type="Pfam" id="PF00720"/>
    </source>
</evidence>
<dbReference type="InterPro" id="IPR000691">
    <property type="entry name" value="Prot_inh_I16_SSI"/>
</dbReference>
<dbReference type="InterPro" id="IPR036819">
    <property type="entry name" value="Subtilisin_inhibitor-like_sf"/>
</dbReference>
<comment type="caution">
    <text evidence="11">The sequence shown here is derived from an EMBL/GenBank/DDBJ whole genome shotgun (WGS) entry which is preliminary data.</text>
</comment>
<name>A0ABS9T5F7_9ACTN</name>
<feature type="site" description="Reactive bond" evidence="8">
    <location>
        <begin position="110"/>
        <end position="111"/>
    </location>
</feature>
<keyword evidence="4 8" id="KW-0964">Secreted</keyword>
<proteinExistence type="inferred from homology"/>
<reference evidence="11" key="1">
    <citation type="submission" date="2022-03" db="EMBL/GenBank/DDBJ databases">
        <authorList>
            <person name="Santos J.D.N."/>
            <person name="Kallscheuer N."/>
            <person name="Jogler C."/>
            <person name="Lage O.M."/>
        </authorList>
    </citation>
    <scope>NUCLEOTIDE SEQUENCE</scope>
    <source>
        <strain evidence="11">M600PL45_2</strain>
    </source>
</reference>
<feature type="domain" description="Subtilisin inhibitor" evidence="10">
    <location>
        <begin position="42"/>
        <end position="136"/>
    </location>
</feature>
<comment type="subunit">
    <text evidence="3 8">Homodimer.</text>
</comment>
<gene>
    <name evidence="8" type="primary">sti</name>
    <name evidence="11" type="ORF">MMA15_26165</name>
</gene>
<evidence type="ECO:0000256" key="1">
    <source>
        <dbReference type="ARBA" id="ARBA00004613"/>
    </source>
</evidence>
<dbReference type="Proteomes" id="UP001166784">
    <property type="component" value="Unassembled WGS sequence"/>
</dbReference>
<evidence type="ECO:0000313" key="12">
    <source>
        <dbReference type="Proteomes" id="UP001166784"/>
    </source>
</evidence>
<accession>A0ABS9T5F7</accession>
<dbReference type="Gene3D" id="3.30.350.10">
    <property type="entry name" value="Subtilisin inhibitor-like"/>
    <property type="match status" value="1"/>
</dbReference>
<comment type="function">
    <text evidence="8">Strong inhibitor of bacterial serine proteases such as subtilisin.</text>
</comment>
<evidence type="ECO:0000256" key="3">
    <source>
        <dbReference type="ARBA" id="ARBA00011738"/>
    </source>
</evidence>
<dbReference type="EMBL" id="JAKWJU010000002">
    <property type="protein sequence ID" value="MCH6163757.1"/>
    <property type="molecule type" value="Genomic_DNA"/>
</dbReference>
<evidence type="ECO:0000313" key="11">
    <source>
        <dbReference type="EMBL" id="MCH6163757.1"/>
    </source>
</evidence>
<sequence precursor="true">MRFKQLSVKALGTATAIAAGCLMSVGSGVAHADSVEADSIYAPSALVLTVGRGTDSATAAVQRAVVLECAPRPRGTHPAAGRACGQLASVGGRFEQLVRTEGSTGAMCTRIWDPVVVTAEGVWKGQRVDWQHTFANPCTMKDTGSSVFAF</sequence>
<evidence type="ECO:0000256" key="7">
    <source>
        <dbReference type="ARBA" id="ARBA00023157"/>
    </source>
</evidence>
<organism evidence="11 12">
    <name type="scientific">Streptomyces marispadix</name>
    <dbReference type="NCBI Taxonomy" id="2922868"/>
    <lineage>
        <taxon>Bacteria</taxon>
        <taxon>Bacillati</taxon>
        <taxon>Actinomycetota</taxon>
        <taxon>Actinomycetes</taxon>
        <taxon>Kitasatosporales</taxon>
        <taxon>Streptomycetaceae</taxon>
        <taxon>Streptomyces</taxon>
    </lineage>
</organism>
<evidence type="ECO:0000256" key="5">
    <source>
        <dbReference type="ARBA" id="ARBA00022690"/>
    </source>
</evidence>
<dbReference type="SUPFAM" id="SSF55399">
    <property type="entry name" value="Subtilisin inhibitor"/>
    <property type="match status" value="1"/>
</dbReference>
<keyword evidence="12" id="KW-1185">Reference proteome</keyword>
<dbReference type="RefSeq" id="WP_241062623.1">
    <property type="nucleotide sequence ID" value="NZ_JAKWJU010000002.1"/>
</dbReference>
<feature type="chain" id="PRO_5044905886" description="Probable subtilase-type protease inhibitor" evidence="8">
    <location>
        <begin position="33"/>
        <end position="150"/>
    </location>
</feature>
<dbReference type="Pfam" id="PF00720">
    <property type="entry name" value="SSI"/>
    <property type="match status" value="1"/>
</dbReference>
<evidence type="ECO:0000256" key="6">
    <source>
        <dbReference type="ARBA" id="ARBA00022900"/>
    </source>
</evidence>
<keyword evidence="6 8" id="KW-0722">Serine protease inhibitor</keyword>
<dbReference type="GO" id="GO:0030414">
    <property type="term" value="F:peptidase inhibitor activity"/>
    <property type="evidence" value="ECO:0007669"/>
    <property type="project" value="UniProtKB-KW"/>
</dbReference>
<evidence type="ECO:0000256" key="8">
    <source>
        <dbReference type="HAMAP-Rule" id="MF_00778"/>
    </source>
</evidence>
<feature type="disulfide bond" evidence="8">
    <location>
        <begin position="108"/>
        <end position="138"/>
    </location>
</feature>
<evidence type="ECO:0000256" key="2">
    <source>
        <dbReference type="ARBA" id="ARBA00010472"/>
    </source>
</evidence>
<dbReference type="HAMAP" id="MF_00778">
    <property type="entry name" value="SSI"/>
    <property type="match status" value="1"/>
</dbReference>
<feature type="signal peptide" evidence="8">
    <location>
        <begin position="1"/>
        <end position="32"/>
    </location>
</feature>
<comment type="similarity">
    <text evidence="2 8 9">Belongs to the protease inhibitor I16 (SSI) family.</text>
</comment>